<keyword evidence="4" id="KW-0227">DNA damage</keyword>
<feature type="region of interest" description="Disordered" evidence="8">
    <location>
        <begin position="827"/>
        <end position="849"/>
    </location>
</feature>
<protein>
    <recommendedName>
        <fullName evidence="9">Checkpoint protein RAD24-like helical bundle domain-containing protein</fullName>
    </recommendedName>
</protein>
<feature type="compositionally biased region" description="Basic and acidic residues" evidence="8">
    <location>
        <begin position="28"/>
        <end position="40"/>
    </location>
</feature>
<keyword evidence="6" id="KW-0539">Nucleus</keyword>
<evidence type="ECO:0000256" key="6">
    <source>
        <dbReference type="ARBA" id="ARBA00023242"/>
    </source>
</evidence>
<keyword evidence="5" id="KW-0067">ATP-binding</keyword>
<dbReference type="InterPro" id="IPR057927">
    <property type="entry name" value="RAD24-like_helical"/>
</dbReference>
<dbReference type="AlphaFoldDB" id="A0AA39QZE3"/>
<reference evidence="10" key="1">
    <citation type="submission" date="2023-03" db="EMBL/GenBank/DDBJ databases">
        <title>Complete genome of Cladonia borealis.</title>
        <authorList>
            <person name="Park H."/>
        </authorList>
    </citation>
    <scope>NUCLEOTIDE SEQUENCE</scope>
    <source>
        <strain evidence="10">ANT050790</strain>
    </source>
</reference>
<feature type="compositionally biased region" description="Basic and acidic residues" evidence="8">
    <location>
        <begin position="87"/>
        <end position="97"/>
    </location>
</feature>
<keyword evidence="7" id="KW-0131">Cell cycle</keyword>
<evidence type="ECO:0000313" key="10">
    <source>
        <dbReference type="EMBL" id="KAK0511074.1"/>
    </source>
</evidence>
<name>A0AA39QZE3_9LECA</name>
<dbReference type="Proteomes" id="UP001166286">
    <property type="component" value="Unassembled WGS sequence"/>
</dbReference>
<proteinExistence type="inferred from homology"/>
<dbReference type="GO" id="GO:0003682">
    <property type="term" value="F:chromatin binding"/>
    <property type="evidence" value="ECO:0007669"/>
    <property type="project" value="TreeGrafter"/>
</dbReference>
<dbReference type="InterPro" id="IPR004582">
    <property type="entry name" value="Checkpoint_prot_Rad17_Rad24"/>
</dbReference>
<evidence type="ECO:0000256" key="3">
    <source>
        <dbReference type="ARBA" id="ARBA00022741"/>
    </source>
</evidence>
<dbReference type="GO" id="GO:0000077">
    <property type="term" value="P:DNA damage checkpoint signaling"/>
    <property type="evidence" value="ECO:0007669"/>
    <property type="project" value="TreeGrafter"/>
</dbReference>
<feature type="domain" description="Checkpoint protein RAD24-like helical bundle" evidence="9">
    <location>
        <begin position="540"/>
        <end position="652"/>
    </location>
</feature>
<organism evidence="10 11">
    <name type="scientific">Cladonia borealis</name>
    <dbReference type="NCBI Taxonomy" id="184061"/>
    <lineage>
        <taxon>Eukaryota</taxon>
        <taxon>Fungi</taxon>
        <taxon>Dikarya</taxon>
        <taxon>Ascomycota</taxon>
        <taxon>Pezizomycotina</taxon>
        <taxon>Lecanoromycetes</taxon>
        <taxon>OSLEUM clade</taxon>
        <taxon>Lecanoromycetidae</taxon>
        <taxon>Lecanorales</taxon>
        <taxon>Lecanorineae</taxon>
        <taxon>Cladoniaceae</taxon>
        <taxon>Cladonia</taxon>
    </lineage>
</organism>
<keyword evidence="11" id="KW-1185">Reference proteome</keyword>
<evidence type="ECO:0000256" key="2">
    <source>
        <dbReference type="ARBA" id="ARBA00006168"/>
    </source>
</evidence>
<dbReference type="PANTHER" id="PTHR12172">
    <property type="entry name" value="CELL CYCLE CHECKPOINT PROTEIN RAD17"/>
    <property type="match status" value="1"/>
</dbReference>
<dbReference type="GO" id="GO:0006281">
    <property type="term" value="P:DNA repair"/>
    <property type="evidence" value="ECO:0007669"/>
    <property type="project" value="InterPro"/>
</dbReference>
<dbReference type="PANTHER" id="PTHR12172:SF0">
    <property type="entry name" value="CELL CYCLE CHECKPOINT PROTEIN RAD17"/>
    <property type="match status" value="1"/>
</dbReference>
<evidence type="ECO:0000256" key="8">
    <source>
        <dbReference type="SAM" id="MobiDB-lite"/>
    </source>
</evidence>
<feature type="compositionally biased region" description="Basic residues" evidence="8">
    <location>
        <begin position="1"/>
        <end position="11"/>
    </location>
</feature>
<dbReference type="GO" id="GO:0005634">
    <property type="term" value="C:nucleus"/>
    <property type="evidence" value="ECO:0007669"/>
    <property type="project" value="UniProtKB-SubCell"/>
</dbReference>
<evidence type="ECO:0000256" key="5">
    <source>
        <dbReference type="ARBA" id="ARBA00022840"/>
    </source>
</evidence>
<gene>
    <name evidence="10" type="ORF">JMJ35_006626</name>
</gene>
<feature type="compositionally biased region" description="Acidic residues" evidence="8">
    <location>
        <begin position="132"/>
        <end position="149"/>
    </location>
</feature>
<dbReference type="InterPro" id="IPR027417">
    <property type="entry name" value="P-loop_NTPase"/>
</dbReference>
<comment type="subcellular location">
    <subcellularLocation>
        <location evidence="1">Nucleus</location>
    </subcellularLocation>
</comment>
<evidence type="ECO:0000256" key="4">
    <source>
        <dbReference type="ARBA" id="ARBA00022763"/>
    </source>
</evidence>
<comment type="caution">
    <text evidence="10">The sequence shown here is derived from an EMBL/GenBank/DDBJ whole genome shotgun (WGS) entry which is preliminary data.</text>
</comment>
<feature type="compositionally biased region" description="Polar residues" evidence="8">
    <location>
        <begin position="328"/>
        <end position="344"/>
    </location>
</feature>
<evidence type="ECO:0000313" key="11">
    <source>
        <dbReference type="Proteomes" id="UP001166286"/>
    </source>
</evidence>
<feature type="compositionally biased region" description="Polar residues" evidence="8">
    <location>
        <begin position="41"/>
        <end position="52"/>
    </location>
</feature>
<dbReference type="Gene3D" id="3.40.50.300">
    <property type="entry name" value="P-loop containing nucleotide triphosphate hydrolases"/>
    <property type="match status" value="1"/>
</dbReference>
<dbReference type="GO" id="GO:0033314">
    <property type="term" value="P:mitotic DNA replication checkpoint signaling"/>
    <property type="evidence" value="ECO:0007669"/>
    <property type="project" value="TreeGrafter"/>
</dbReference>
<evidence type="ECO:0000259" key="9">
    <source>
        <dbReference type="Pfam" id="PF25812"/>
    </source>
</evidence>
<dbReference type="EMBL" id="JAFEKC020000014">
    <property type="protein sequence ID" value="KAK0511074.1"/>
    <property type="molecule type" value="Genomic_DNA"/>
</dbReference>
<feature type="region of interest" description="Disordered" evidence="8">
    <location>
        <begin position="327"/>
        <end position="347"/>
    </location>
</feature>
<dbReference type="GO" id="GO:0005524">
    <property type="term" value="F:ATP binding"/>
    <property type="evidence" value="ECO:0007669"/>
    <property type="project" value="UniProtKB-KW"/>
</dbReference>
<comment type="similarity">
    <text evidence="2">Belongs to the rad17/RAD24 family.</text>
</comment>
<dbReference type="SUPFAM" id="SSF52540">
    <property type="entry name" value="P-loop containing nucleoside triphosphate hydrolases"/>
    <property type="match status" value="1"/>
</dbReference>
<dbReference type="GO" id="GO:0003689">
    <property type="term" value="F:DNA clamp loader activity"/>
    <property type="evidence" value="ECO:0007669"/>
    <property type="project" value="TreeGrafter"/>
</dbReference>
<keyword evidence="3" id="KW-0547">Nucleotide-binding</keyword>
<accession>A0AA39QZE3</accession>
<dbReference type="Pfam" id="PF03215">
    <property type="entry name" value="Rad17"/>
    <property type="match status" value="1"/>
</dbReference>
<sequence>MPPRPAKRQRRLVILSSDNDDDWSPSAEHTDGNEGDKDHSSTVVAKQINTDGTALKRTLPTRSRTKSTVKKTRLEPFTTKKPTADSSPKKPVREPKPTAKLQSSKPISSFFNAAPTESQPSNDQKRPKEESPNVEDGEEEDLIEDDSSNEGEGVNELRRLRDTTRLVLDRRKRLPLSTLNSTTSTQGHKLPAGSQRFKIGGRTTVEGEDRSISTSAGVVHADPRPWAERFEPRSLEELAVHKKKVSDIRNWLEKVLQGRDRKRLLILKGPSGAGKTATISTLAKAMDFELSEWRNPVGSEFSSEGYQSMSAQFEEFLGRSSKFGGLELTNSKGNEPVVSSPTSDSDGKRSKVILLEDFPNTFISTSSVLKAFRSSIVQLLATNTPSVGAMFSKEKEPLENVTPVVMIITETRLNSTTAASDSFTAHRLLGADILSHPGVSTIDFNPIAPTLLTKALDLICQKEARHSRRRRILGPSVLKRLGEVGDLRSAIGSLEFLCIRGEDGEGPGGSVASRTKKGANALSAVSKIEKQALEITTQRESSLGLFHAVGRVVYNKRSEFIRDDPHGESLVQPPNHMPEHARLRIPQVSVDQLINETGTDTSTFVAALHENYVMSCEGTNFIESLDGCLDALSDSDLLLSPQGRRFGDFGGRSFQGAASDSLRQDEIAFQLAVRGLLFALPDPVKRRAHPVPGNRGGKNDTYKMFYPVSARLSRQTEDIESIVDAWSKEFRAGIFSSTHYPFQSPAVKATSTNTEPVRSFLDCTKSELILERLPYITKIEQRNPSTNISQLERITQFHGISARDNDVSDTEDIDDAVSTMQLTIDRPVDGRPESSVAMKGGGQGVKQPETLIMPVEEEVGRLWLSDDDIVDD</sequence>
<feature type="region of interest" description="Disordered" evidence="8">
    <location>
        <begin position="1"/>
        <end position="157"/>
    </location>
</feature>
<evidence type="ECO:0000256" key="1">
    <source>
        <dbReference type="ARBA" id="ARBA00004123"/>
    </source>
</evidence>
<dbReference type="Pfam" id="PF25812">
    <property type="entry name" value="RAD24_helical"/>
    <property type="match status" value="1"/>
</dbReference>
<feature type="compositionally biased region" description="Polar residues" evidence="8">
    <location>
        <begin position="100"/>
        <end position="122"/>
    </location>
</feature>
<evidence type="ECO:0000256" key="7">
    <source>
        <dbReference type="ARBA" id="ARBA00023306"/>
    </source>
</evidence>